<protein>
    <submittedName>
        <fullName evidence="2">Uncharacterized protein</fullName>
    </submittedName>
</protein>
<evidence type="ECO:0000256" key="1">
    <source>
        <dbReference type="SAM" id="MobiDB-lite"/>
    </source>
</evidence>
<feature type="region of interest" description="Disordered" evidence="1">
    <location>
        <begin position="29"/>
        <end position="62"/>
    </location>
</feature>
<feature type="region of interest" description="Disordered" evidence="1">
    <location>
        <begin position="91"/>
        <end position="123"/>
    </location>
</feature>
<sequence length="186" mass="20538">MDSQYISNSSRSQNPKWVCPSDRQLALRANNSAELIEQDSSSDEDSTHNSTQPNLFLSHSLSSNLPDLSQSQNFNTKVDIEIQPKSATALTEIDRMKNSSPLKSQFNLSPHNQLNEPSISSSSTLLSSPVSSASLLSLTKSTNRLSKQKDKSLSSSKNSIFYTNLSSNSSESIDRETFLKQEYGLQ</sequence>
<proteinExistence type="predicted"/>
<reference evidence="2" key="2">
    <citation type="submission" date="2021-04" db="EMBL/GenBank/DDBJ databases">
        <title>Genome-wide patterns of bracovirus chromosomal integration into multiple host tissues during parasitism.</title>
        <authorList>
            <person name="Chebbi M.A.C."/>
        </authorList>
    </citation>
    <scope>NUCLEOTIDE SEQUENCE</scope>
    <source>
        <tissue evidence="2">Whole body</tissue>
    </source>
</reference>
<feature type="compositionally biased region" description="Polar residues" evidence="1">
    <location>
        <begin position="98"/>
        <end position="117"/>
    </location>
</feature>
<name>A0A8J5QJ60_9HYME</name>
<gene>
    <name evidence="2" type="ORF">G9C98_008514</name>
</gene>
<comment type="caution">
    <text evidence="2">The sequence shown here is derived from an EMBL/GenBank/DDBJ whole genome shotgun (WGS) entry which is preliminary data.</text>
</comment>
<evidence type="ECO:0000313" key="3">
    <source>
        <dbReference type="Proteomes" id="UP000729913"/>
    </source>
</evidence>
<reference evidence="2" key="1">
    <citation type="submission" date="2020-03" db="EMBL/GenBank/DDBJ databases">
        <authorList>
            <person name="Chebbi M.A."/>
            <person name="Drezen J.M."/>
        </authorList>
    </citation>
    <scope>NUCLEOTIDE SEQUENCE</scope>
    <source>
        <tissue evidence="2">Whole body</tissue>
    </source>
</reference>
<dbReference type="Proteomes" id="UP000729913">
    <property type="component" value="Unassembled WGS sequence"/>
</dbReference>
<evidence type="ECO:0000313" key="2">
    <source>
        <dbReference type="EMBL" id="KAG8034033.1"/>
    </source>
</evidence>
<dbReference type="EMBL" id="JAAOIC020000072">
    <property type="protein sequence ID" value="KAG8034033.1"/>
    <property type="molecule type" value="Genomic_DNA"/>
</dbReference>
<keyword evidence="3" id="KW-1185">Reference proteome</keyword>
<organism evidence="2 3">
    <name type="scientific">Cotesia typhae</name>
    <dbReference type="NCBI Taxonomy" id="2053667"/>
    <lineage>
        <taxon>Eukaryota</taxon>
        <taxon>Metazoa</taxon>
        <taxon>Ecdysozoa</taxon>
        <taxon>Arthropoda</taxon>
        <taxon>Hexapoda</taxon>
        <taxon>Insecta</taxon>
        <taxon>Pterygota</taxon>
        <taxon>Neoptera</taxon>
        <taxon>Endopterygota</taxon>
        <taxon>Hymenoptera</taxon>
        <taxon>Apocrita</taxon>
        <taxon>Ichneumonoidea</taxon>
        <taxon>Braconidae</taxon>
        <taxon>Microgastrinae</taxon>
        <taxon>Cotesia</taxon>
    </lineage>
</organism>
<dbReference type="OrthoDB" id="270970at2759"/>
<dbReference type="AlphaFoldDB" id="A0A8J5QJ60"/>
<accession>A0A8J5QJ60</accession>